<dbReference type="Proteomes" id="UP001476798">
    <property type="component" value="Unassembled WGS sequence"/>
</dbReference>
<gene>
    <name evidence="2" type="ORF">GOODEAATRI_027940</name>
</gene>
<feature type="region of interest" description="Disordered" evidence="1">
    <location>
        <begin position="93"/>
        <end position="122"/>
    </location>
</feature>
<comment type="caution">
    <text evidence="2">The sequence shown here is derived from an EMBL/GenBank/DDBJ whole genome shotgun (WGS) entry which is preliminary data.</text>
</comment>
<feature type="compositionally biased region" description="Basic and acidic residues" evidence="1">
    <location>
        <begin position="1"/>
        <end position="11"/>
    </location>
</feature>
<feature type="compositionally biased region" description="Basic and acidic residues" evidence="1">
    <location>
        <begin position="111"/>
        <end position="122"/>
    </location>
</feature>
<protein>
    <submittedName>
        <fullName evidence="2">Uncharacterized protein</fullName>
    </submittedName>
</protein>
<sequence>MEVTEESKTVEDTESQQMNDALRAEQQEVDVASMQEECDDLLRQWSDLIQSEDSEDVKEASIEQQQMYAAMFQEYINTINDFQQRRKRLQRDLKTSATNTEVATDAQAVSQRRERDKAQRNE</sequence>
<name>A0ABV0Q1M1_9TELE</name>
<accession>A0ABV0Q1M1</accession>
<dbReference type="EMBL" id="JAHRIO010093715">
    <property type="protein sequence ID" value="MEQ2189693.1"/>
    <property type="molecule type" value="Genomic_DNA"/>
</dbReference>
<evidence type="ECO:0000256" key="1">
    <source>
        <dbReference type="SAM" id="MobiDB-lite"/>
    </source>
</evidence>
<keyword evidence="3" id="KW-1185">Reference proteome</keyword>
<feature type="compositionally biased region" description="Polar residues" evidence="1">
    <location>
        <begin position="95"/>
        <end position="110"/>
    </location>
</feature>
<feature type="region of interest" description="Disordered" evidence="1">
    <location>
        <begin position="1"/>
        <end position="21"/>
    </location>
</feature>
<organism evidence="2 3">
    <name type="scientific">Goodea atripinnis</name>
    <dbReference type="NCBI Taxonomy" id="208336"/>
    <lineage>
        <taxon>Eukaryota</taxon>
        <taxon>Metazoa</taxon>
        <taxon>Chordata</taxon>
        <taxon>Craniata</taxon>
        <taxon>Vertebrata</taxon>
        <taxon>Euteleostomi</taxon>
        <taxon>Actinopterygii</taxon>
        <taxon>Neopterygii</taxon>
        <taxon>Teleostei</taxon>
        <taxon>Neoteleostei</taxon>
        <taxon>Acanthomorphata</taxon>
        <taxon>Ovalentaria</taxon>
        <taxon>Atherinomorphae</taxon>
        <taxon>Cyprinodontiformes</taxon>
        <taxon>Goodeidae</taxon>
        <taxon>Goodea</taxon>
    </lineage>
</organism>
<evidence type="ECO:0000313" key="2">
    <source>
        <dbReference type="EMBL" id="MEQ2189693.1"/>
    </source>
</evidence>
<reference evidence="2 3" key="1">
    <citation type="submission" date="2021-06" db="EMBL/GenBank/DDBJ databases">
        <authorList>
            <person name="Palmer J.M."/>
        </authorList>
    </citation>
    <scope>NUCLEOTIDE SEQUENCE [LARGE SCALE GENOMIC DNA]</scope>
    <source>
        <strain evidence="2 3">GA_2019</strain>
        <tissue evidence="2">Muscle</tissue>
    </source>
</reference>
<proteinExistence type="predicted"/>
<evidence type="ECO:0000313" key="3">
    <source>
        <dbReference type="Proteomes" id="UP001476798"/>
    </source>
</evidence>